<sequence length="204" mass="23490">MEVAMIQANIKEDNEATMTRFLNGLNKEISNVVELQPYMKLDDLLYLALKVEKQLKKRASEEENGEEMMPPLEDASDEEGDEQLTMAESGKALVARRVLNMVLHNGYTNHYTFEKDEKKITLVPLLPKEVYEGKLRRMHSEREHKSEEKRVNEDVTKENEFSKGKSGKNNEKKKKVSSNEEGQNLNKGKGVEEKETSELLCKKE</sequence>
<dbReference type="EMBL" id="CM051403">
    <property type="protein sequence ID" value="KAJ4708853.1"/>
    <property type="molecule type" value="Genomic_DNA"/>
</dbReference>
<name>A0ACC1XCD2_MELAZ</name>
<evidence type="ECO:0000313" key="2">
    <source>
        <dbReference type="Proteomes" id="UP001164539"/>
    </source>
</evidence>
<evidence type="ECO:0000313" key="1">
    <source>
        <dbReference type="EMBL" id="KAJ4708853.1"/>
    </source>
</evidence>
<organism evidence="1 2">
    <name type="scientific">Melia azedarach</name>
    <name type="common">Chinaberry tree</name>
    <dbReference type="NCBI Taxonomy" id="155640"/>
    <lineage>
        <taxon>Eukaryota</taxon>
        <taxon>Viridiplantae</taxon>
        <taxon>Streptophyta</taxon>
        <taxon>Embryophyta</taxon>
        <taxon>Tracheophyta</taxon>
        <taxon>Spermatophyta</taxon>
        <taxon>Magnoliopsida</taxon>
        <taxon>eudicotyledons</taxon>
        <taxon>Gunneridae</taxon>
        <taxon>Pentapetalae</taxon>
        <taxon>rosids</taxon>
        <taxon>malvids</taxon>
        <taxon>Sapindales</taxon>
        <taxon>Meliaceae</taxon>
        <taxon>Melia</taxon>
    </lineage>
</organism>
<gene>
    <name evidence="1" type="ORF">OWV82_018732</name>
</gene>
<proteinExistence type="predicted"/>
<keyword evidence="2" id="KW-1185">Reference proteome</keyword>
<reference evidence="1 2" key="1">
    <citation type="journal article" date="2023" name="Science">
        <title>Complex scaffold remodeling in plant triterpene biosynthesis.</title>
        <authorList>
            <person name="De La Pena R."/>
            <person name="Hodgson H."/>
            <person name="Liu J.C."/>
            <person name="Stephenson M.J."/>
            <person name="Martin A.C."/>
            <person name="Owen C."/>
            <person name="Harkess A."/>
            <person name="Leebens-Mack J."/>
            <person name="Jimenez L.E."/>
            <person name="Osbourn A."/>
            <person name="Sattely E.S."/>
        </authorList>
    </citation>
    <scope>NUCLEOTIDE SEQUENCE [LARGE SCALE GENOMIC DNA]</scope>
    <source>
        <strain evidence="2">cv. JPN11</strain>
        <tissue evidence="1">Leaf</tissue>
    </source>
</reference>
<comment type="caution">
    <text evidence="1">The sequence shown here is derived from an EMBL/GenBank/DDBJ whole genome shotgun (WGS) entry which is preliminary data.</text>
</comment>
<dbReference type="Proteomes" id="UP001164539">
    <property type="component" value="Chromosome 10"/>
</dbReference>
<protein>
    <submittedName>
        <fullName evidence="1">Zinc finger, CCHC-type</fullName>
    </submittedName>
</protein>
<accession>A0ACC1XCD2</accession>